<comment type="caution">
    <text evidence="1">The sequence shown here is derived from an EMBL/GenBank/DDBJ whole genome shotgun (WGS) entry which is preliminary data.</text>
</comment>
<organism evidence="1 2">
    <name type="scientific">candidate division CPR2 bacterium GW2011_GWC2_39_10</name>
    <dbReference type="NCBI Taxonomy" id="1618345"/>
    <lineage>
        <taxon>Bacteria</taxon>
        <taxon>Bacteria division CPR2</taxon>
    </lineage>
</organism>
<dbReference type="STRING" id="1618345.UT18_C0013G0028"/>
<protein>
    <submittedName>
        <fullName evidence="1">Uncharacterized protein</fullName>
    </submittedName>
</protein>
<gene>
    <name evidence="1" type="ORF">UT18_C0013G0028</name>
</gene>
<dbReference type="AlphaFoldDB" id="A0A0G0PX67"/>
<evidence type="ECO:0000313" key="2">
    <source>
        <dbReference type="Proteomes" id="UP000034207"/>
    </source>
</evidence>
<sequence length="104" mass="12264">MEYIIKDWGVQWYPGMPSSKGYVCTCGWSLMHGAREEHKHWAEFIVGFTKAVPMDNPDNIMPFKTIGGMIFECPKCFSYFWNHLKEHNLESCVKRCEKWPKNEV</sequence>
<proteinExistence type="predicted"/>
<dbReference type="EMBL" id="LBVV01000013">
    <property type="protein sequence ID" value="KKQ93981.1"/>
    <property type="molecule type" value="Genomic_DNA"/>
</dbReference>
<evidence type="ECO:0000313" key="1">
    <source>
        <dbReference type="EMBL" id="KKQ93981.1"/>
    </source>
</evidence>
<reference evidence="1 2" key="1">
    <citation type="journal article" date="2015" name="Nature">
        <title>rRNA introns, odd ribosomes, and small enigmatic genomes across a large radiation of phyla.</title>
        <authorList>
            <person name="Brown C.T."/>
            <person name="Hug L.A."/>
            <person name="Thomas B.C."/>
            <person name="Sharon I."/>
            <person name="Castelle C.J."/>
            <person name="Singh A."/>
            <person name="Wilkins M.J."/>
            <person name="Williams K.H."/>
            <person name="Banfield J.F."/>
        </authorList>
    </citation>
    <scope>NUCLEOTIDE SEQUENCE [LARGE SCALE GENOMIC DNA]</scope>
</reference>
<dbReference type="Proteomes" id="UP000034207">
    <property type="component" value="Unassembled WGS sequence"/>
</dbReference>
<accession>A0A0G0PX67</accession>
<name>A0A0G0PX67_UNCC2</name>